<dbReference type="GO" id="GO:0004309">
    <property type="term" value="F:exopolyphosphatase activity"/>
    <property type="evidence" value="ECO:0007669"/>
    <property type="project" value="TreeGrafter"/>
</dbReference>
<protein>
    <recommendedName>
        <fullName evidence="7">5'-nucleotidase SurE</fullName>
        <ecNumber evidence="7">3.1.3.5</ecNumber>
    </recommendedName>
    <alternativeName>
        <fullName evidence="7">Nucleoside 5'-monophosphate phosphohydrolase</fullName>
    </alternativeName>
</protein>
<dbReference type="EC" id="3.1.3.5" evidence="7"/>
<feature type="domain" description="Survival protein SurE-like phosphatase/nucleotidase" evidence="8">
    <location>
        <begin position="3"/>
        <end position="191"/>
    </location>
</feature>
<comment type="cofactor">
    <cofactor evidence="7">
        <name>a divalent metal cation</name>
        <dbReference type="ChEBI" id="CHEBI:60240"/>
    </cofactor>
    <text evidence="7">Binds 1 divalent metal cation per subunit.</text>
</comment>
<dbReference type="GO" id="GO:0000166">
    <property type="term" value="F:nucleotide binding"/>
    <property type="evidence" value="ECO:0007669"/>
    <property type="project" value="UniProtKB-KW"/>
</dbReference>
<dbReference type="AlphaFoldDB" id="A0A9D9HHD2"/>
<dbReference type="SUPFAM" id="SSF64167">
    <property type="entry name" value="SurE-like"/>
    <property type="match status" value="1"/>
</dbReference>
<evidence type="ECO:0000256" key="3">
    <source>
        <dbReference type="ARBA" id="ARBA00022490"/>
    </source>
</evidence>
<keyword evidence="4 7" id="KW-0479">Metal-binding</keyword>
<comment type="function">
    <text evidence="7">Nucleotidase that shows phosphatase activity on nucleoside 5'-monophosphates.</text>
</comment>
<comment type="similarity">
    <text evidence="2 7">Belongs to the SurE nucleotidase family.</text>
</comment>
<evidence type="ECO:0000256" key="6">
    <source>
        <dbReference type="ARBA" id="ARBA00022801"/>
    </source>
</evidence>
<sequence length="267" mass="27822">MLVLLTNDDGLGAPGLHALADALTQYGHEVWIAAPASDQSGVSHGLSLTVPLRIDKPDERVFSCCGKPADCVIAAFDGLLPRLPDAVLSGINNGANLGTDLVFSGTAAAARQAAIHGVPGIAVSLVLDDGNLFVPEAGGPPRWEPLARFAAENLETLAGLCRRDLFLSLNAASLPSYKGGKMTSLCRRVYHDTLRFSPPQNGPAHSAFECVFSGGSIDTVSSAGDDWDAVRAGYVSVSPILAQPAVCPEVLAARPVWKTGKNPEEVS</sequence>
<feature type="binding site" evidence="7">
    <location>
        <position position="40"/>
    </location>
    <ligand>
        <name>a divalent metal cation</name>
        <dbReference type="ChEBI" id="CHEBI:60240"/>
    </ligand>
</feature>
<dbReference type="GO" id="GO:0005737">
    <property type="term" value="C:cytoplasm"/>
    <property type="evidence" value="ECO:0007669"/>
    <property type="project" value="UniProtKB-SubCell"/>
</dbReference>
<reference evidence="9" key="1">
    <citation type="submission" date="2020-10" db="EMBL/GenBank/DDBJ databases">
        <authorList>
            <person name="Gilroy R."/>
        </authorList>
    </citation>
    <scope>NUCLEOTIDE SEQUENCE</scope>
    <source>
        <strain evidence="9">B3-4054</strain>
    </source>
</reference>
<reference evidence="9" key="2">
    <citation type="journal article" date="2021" name="PeerJ">
        <title>Extensive microbial diversity within the chicken gut microbiome revealed by metagenomics and culture.</title>
        <authorList>
            <person name="Gilroy R."/>
            <person name="Ravi A."/>
            <person name="Getino M."/>
            <person name="Pursley I."/>
            <person name="Horton D.L."/>
            <person name="Alikhan N.F."/>
            <person name="Baker D."/>
            <person name="Gharbi K."/>
            <person name="Hall N."/>
            <person name="Watson M."/>
            <person name="Adriaenssens E.M."/>
            <person name="Foster-Nyarko E."/>
            <person name="Jarju S."/>
            <person name="Secka A."/>
            <person name="Antonio M."/>
            <person name="Oren A."/>
            <person name="Chaudhuri R.R."/>
            <person name="La Ragione R."/>
            <person name="Hildebrand F."/>
            <person name="Pallen M.J."/>
        </authorList>
    </citation>
    <scope>NUCLEOTIDE SEQUENCE</scope>
    <source>
        <strain evidence="9">B3-4054</strain>
    </source>
</reference>
<proteinExistence type="inferred from homology"/>
<dbReference type="GO" id="GO:0046872">
    <property type="term" value="F:metal ion binding"/>
    <property type="evidence" value="ECO:0007669"/>
    <property type="project" value="UniProtKB-UniRule"/>
</dbReference>
<evidence type="ECO:0000256" key="4">
    <source>
        <dbReference type="ARBA" id="ARBA00022723"/>
    </source>
</evidence>
<comment type="subcellular location">
    <subcellularLocation>
        <location evidence="7">Cytoplasm</location>
    </subcellularLocation>
</comment>
<dbReference type="InterPro" id="IPR036523">
    <property type="entry name" value="SurE-like_sf"/>
</dbReference>
<accession>A0A9D9HHD2</accession>
<dbReference type="InterPro" id="IPR030048">
    <property type="entry name" value="SurE"/>
</dbReference>
<name>A0A9D9HHD2_9SPIR</name>
<keyword evidence="6 7" id="KW-0378">Hydrolase</keyword>
<comment type="catalytic activity">
    <reaction evidence="1 7">
        <text>a ribonucleoside 5'-phosphate + H2O = a ribonucleoside + phosphate</text>
        <dbReference type="Rhea" id="RHEA:12484"/>
        <dbReference type="ChEBI" id="CHEBI:15377"/>
        <dbReference type="ChEBI" id="CHEBI:18254"/>
        <dbReference type="ChEBI" id="CHEBI:43474"/>
        <dbReference type="ChEBI" id="CHEBI:58043"/>
        <dbReference type="EC" id="3.1.3.5"/>
    </reaction>
</comment>
<dbReference type="EMBL" id="JADIMS010000067">
    <property type="protein sequence ID" value="MBO8450287.1"/>
    <property type="molecule type" value="Genomic_DNA"/>
</dbReference>
<gene>
    <name evidence="7 9" type="primary">surE</name>
    <name evidence="9" type="ORF">IAA96_04190</name>
</gene>
<evidence type="ECO:0000313" key="9">
    <source>
        <dbReference type="EMBL" id="MBO8450287.1"/>
    </source>
</evidence>
<dbReference type="GO" id="GO:0008253">
    <property type="term" value="F:5'-nucleotidase activity"/>
    <property type="evidence" value="ECO:0007669"/>
    <property type="project" value="UniProtKB-UniRule"/>
</dbReference>
<dbReference type="InterPro" id="IPR002828">
    <property type="entry name" value="SurE-like_Pase/nucleotidase"/>
</dbReference>
<dbReference type="Gene3D" id="3.40.1210.10">
    <property type="entry name" value="Survival protein SurE-like phosphatase/nucleotidase"/>
    <property type="match status" value="1"/>
</dbReference>
<keyword evidence="5 7" id="KW-0547">Nucleotide-binding</keyword>
<feature type="binding site" evidence="7">
    <location>
        <position position="9"/>
    </location>
    <ligand>
        <name>a divalent metal cation</name>
        <dbReference type="ChEBI" id="CHEBI:60240"/>
    </ligand>
</feature>
<keyword evidence="3 7" id="KW-0963">Cytoplasm</keyword>
<evidence type="ECO:0000259" key="8">
    <source>
        <dbReference type="Pfam" id="PF01975"/>
    </source>
</evidence>
<evidence type="ECO:0000256" key="1">
    <source>
        <dbReference type="ARBA" id="ARBA00000815"/>
    </source>
</evidence>
<comment type="caution">
    <text evidence="9">The sequence shown here is derived from an EMBL/GenBank/DDBJ whole genome shotgun (WGS) entry which is preliminary data.</text>
</comment>
<organism evidence="9 10">
    <name type="scientific">Candidatus Avitreponema avistercoris</name>
    <dbReference type="NCBI Taxonomy" id="2840705"/>
    <lineage>
        <taxon>Bacteria</taxon>
        <taxon>Pseudomonadati</taxon>
        <taxon>Spirochaetota</taxon>
        <taxon>Spirochaetia</taxon>
        <taxon>Spirochaetales</taxon>
        <taxon>Candidatus Avitreponema</taxon>
    </lineage>
</organism>
<dbReference type="GO" id="GO:0008254">
    <property type="term" value="F:3'-nucleotidase activity"/>
    <property type="evidence" value="ECO:0007669"/>
    <property type="project" value="TreeGrafter"/>
</dbReference>
<evidence type="ECO:0000256" key="5">
    <source>
        <dbReference type="ARBA" id="ARBA00022741"/>
    </source>
</evidence>
<dbReference type="HAMAP" id="MF_00060">
    <property type="entry name" value="SurE"/>
    <property type="match status" value="1"/>
</dbReference>
<dbReference type="PANTHER" id="PTHR30457:SF12">
    <property type="entry name" value="5'_3'-NUCLEOTIDASE SURE"/>
    <property type="match status" value="1"/>
</dbReference>
<dbReference type="Proteomes" id="UP000823616">
    <property type="component" value="Unassembled WGS sequence"/>
</dbReference>
<evidence type="ECO:0000313" key="10">
    <source>
        <dbReference type="Proteomes" id="UP000823616"/>
    </source>
</evidence>
<evidence type="ECO:0000256" key="2">
    <source>
        <dbReference type="ARBA" id="ARBA00011062"/>
    </source>
</evidence>
<evidence type="ECO:0000256" key="7">
    <source>
        <dbReference type="HAMAP-Rule" id="MF_00060"/>
    </source>
</evidence>
<feature type="binding site" evidence="7">
    <location>
        <position position="8"/>
    </location>
    <ligand>
        <name>a divalent metal cation</name>
        <dbReference type="ChEBI" id="CHEBI:60240"/>
    </ligand>
</feature>
<dbReference type="Pfam" id="PF01975">
    <property type="entry name" value="SurE"/>
    <property type="match status" value="1"/>
</dbReference>
<feature type="binding site" evidence="7">
    <location>
        <position position="92"/>
    </location>
    <ligand>
        <name>a divalent metal cation</name>
        <dbReference type="ChEBI" id="CHEBI:60240"/>
    </ligand>
</feature>
<dbReference type="PANTHER" id="PTHR30457">
    <property type="entry name" value="5'-NUCLEOTIDASE SURE"/>
    <property type="match status" value="1"/>
</dbReference>
<dbReference type="NCBIfam" id="TIGR00087">
    <property type="entry name" value="surE"/>
    <property type="match status" value="1"/>
</dbReference>